<dbReference type="AlphaFoldDB" id="A0AAW1K3Y6"/>
<reference evidence="1 2" key="1">
    <citation type="journal article" date="2024" name="BMC Genomics">
        <title>De novo assembly and annotation of Popillia japonica's genome with initial clues to its potential as an invasive pest.</title>
        <authorList>
            <person name="Cucini C."/>
            <person name="Boschi S."/>
            <person name="Funari R."/>
            <person name="Cardaioli E."/>
            <person name="Iannotti N."/>
            <person name="Marturano G."/>
            <person name="Paoli F."/>
            <person name="Bruttini M."/>
            <person name="Carapelli A."/>
            <person name="Frati F."/>
            <person name="Nardi F."/>
        </authorList>
    </citation>
    <scope>NUCLEOTIDE SEQUENCE [LARGE SCALE GENOMIC DNA]</scope>
    <source>
        <strain evidence="1">DMR45628</strain>
    </source>
</reference>
<dbReference type="EMBL" id="JASPKY010000260">
    <property type="protein sequence ID" value="KAK9712614.1"/>
    <property type="molecule type" value="Genomic_DNA"/>
</dbReference>
<protein>
    <submittedName>
        <fullName evidence="1">Uncharacterized protein</fullName>
    </submittedName>
</protein>
<sequence length="74" mass="8507">MNLKKLYAMYCSKVNENVKLSYFREFVNRNYNIGFGTPKTDVCSMCLRTEEFVEVLYPNIGNTVNIVSSVHVSS</sequence>
<keyword evidence="2" id="KW-1185">Reference proteome</keyword>
<evidence type="ECO:0000313" key="1">
    <source>
        <dbReference type="EMBL" id="KAK9712614.1"/>
    </source>
</evidence>
<organism evidence="1 2">
    <name type="scientific">Popillia japonica</name>
    <name type="common">Japanese beetle</name>
    <dbReference type="NCBI Taxonomy" id="7064"/>
    <lineage>
        <taxon>Eukaryota</taxon>
        <taxon>Metazoa</taxon>
        <taxon>Ecdysozoa</taxon>
        <taxon>Arthropoda</taxon>
        <taxon>Hexapoda</taxon>
        <taxon>Insecta</taxon>
        <taxon>Pterygota</taxon>
        <taxon>Neoptera</taxon>
        <taxon>Endopterygota</taxon>
        <taxon>Coleoptera</taxon>
        <taxon>Polyphaga</taxon>
        <taxon>Scarabaeiformia</taxon>
        <taxon>Scarabaeidae</taxon>
        <taxon>Rutelinae</taxon>
        <taxon>Popillia</taxon>
    </lineage>
</organism>
<name>A0AAW1K3Y6_POPJA</name>
<gene>
    <name evidence="1" type="ORF">QE152_g24803</name>
</gene>
<accession>A0AAW1K3Y6</accession>
<evidence type="ECO:0000313" key="2">
    <source>
        <dbReference type="Proteomes" id="UP001458880"/>
    </source>
</evidence>
<proteinExistence type="predicted"/>
<comment type="caution">
    <text evidence="1">The sequence shown here is derived from an EMBL/GenBank/DDBJ whole genome shotgun (WGS) entry which is preliminary data.</text>
</comment>
<dbReference type="Proteomes" id="UP001458880">
    <property type="component" value="Unassembled WGS sequence"/>
</dbReference>